<dbReference type="KEGG" id="mru:mru_0325"/>
<dbReference type="SUPFAM" id="SSF46785">
    <property type="entry name" value="Winged helix' DNA-binding domain"/>
    <property type="match status" value="1"/>
</dbReference>
<proteinExistence type="predicted"/>
<dbReference type="STRING" id="634498.mru_0325"/>
<dbReference type="PATRIC" id="fig|634498.28.peg.330"/>
<evidence type="ECO:0000313" key="1">
    <source>
        <dbReference type="EMBL" id="ADC46177.1"/>
    </source>
</evidence>
<evidence type="ECO:0000313" key="2">
    <source>
        <dbReference type="Proteomes" id="UP000008680"/>
    </source>
</evidence>
<reference evidence="1 2" key="1">
    <citation type="journal article" date="2010" name="PLoS ONE">
        <title>The genome sequence of the rumen methanogen Methanobrevibacter ruminantium reveals new possibilities for controlling ruminant methane emissions.</title>
        <authorList>
            <person name="Leahy S.C."/>
            <person name="Kelly W.J."/>
            <person name="Altermann E."/>
            <person name="Ronimus R.S."/>
            <person name="Yeoman C.J."/>
            <person name="Pacheco D.M."/>
            <person name="Li D."/>
            <person name="Kong Z."/>
            <person name="McTavish S."/>
            <person name="Sang C."/>
            <person name="Lambie S.C."/>
            <person name="Janssen P.H."/>
            <person name="Dey D."/>
            <person name="Attwood G.T."/>
        </authorList>
    </citation>
    <scope>NUCLEOTIDE SEQUENCE [LARGE SCALE GENOMIC DNA]</scope>
    <source>
        <strain evidence="2">ATCC 35063 / DSM 1093 / JCM 13430 / OCM 146 / M1</strain>
    </source>
</reference>
<dbReference type="Proteomes" id="UP000008680">
    <property type="component" value="Chromosome"/>
</dbReference>
<gene>
    <name evidence="1" type="ordered locus">mru_0325</name>
</gene>
<dbReference type="OrthoDB" id="74749at2157"/>
<dbReference type="RefSeq" id="WP_012955133.1">
    <property type="nucleotide sequence ID" value="NC_013790.1"/>
</dbReference>
<organism evidence="1 2">
    <name type="scientific">Methanobrevibacter ruminantium (strain ATCC 35063 / DSM 1093 / JCM 13430 / OCM 146 / M1)</name>
    <name type="common">Methanobacterium ruminantium</name>
    <dbReference type="NCBI Taxonomy" id="634498"/>
    <lineage>
        <taxon>Archaea</taxon>
        <taxon>Methanobacteriati</taxon>
        <taxon>Methanobacteriota</taxon>
        <taxon>Methanomada group</taxon>
        <taxon>Methanobacteria</taxon>
        <taxon>Methanobacteriales</taxon>
        <taxon>Methanobacteriaceae</taxon>
        <taxon>Methanobrevibacter</taxon>
    </lineage>
</organism>
<dbReference type="HOGENOM" id="CLU_170793_1_0_2"/>
<dbReference type="GeneID" id="8769965"/>
<dbReference type="InterPro" id="IPR036388">
    <property type="entry name" value="WH-like_DNA-bd_sf"/>
</dbReference>
<keyword evidence="2" id="KW-1185">Reference proteome</keyword>
<dbReference type="Gene3D" id="1.10.10.10">
    <property type="entry name" value="Winged helix-like DNA-binding domain superfamily/Winged helix DNA-binding domain"/>
    <property type="match status" value="1"/>
</dbReference>
<dbReference type="eggNOG" id="arCOG03924">
    <property type="taxonomic scope" value="Archaea"/>
</dbReference>
<protein>
    <recommendedName>
        <fullName evidence="3">Transcriptional regulator</fullName>
    </recommendedName>
</protein>
<evidence type="ECO:0008006" key="3">
    <source>
        <dbReference type="Google" id="ProtNLM"/>
    </source>
</evidence>
<dbReference type="InterPro" id="IPR036390">
    <property type="entry name" value="WH_DNA-bd_sf"/>
</dbReference>
<accession>D3E001</accession>
<dbReference type="AlphaFoldDB" id="D3E001"/>
<sequence length="86" mass="10225">MDDETLILIEYIRNAPTREMVLKSFEGVDFIRPIQISRKTGIHPNNVSKKLKDLREHELVYVINPEYHVPKLYRLTEKGKNMLQFL</sequence>
<name>D3E001_METRM</name>
<dbReference type="EMBL" id="CP001719">
    <property type="protein sequence ID" value="ADC46177.1"/>
    <property type="molecule type" value="Genomic_DNA"/>
</dbReference>